<name>A0A0G4GMY1_VITBC</name>
<reference evidence="2 3" key="1">
    <citation type="submission" date="2014-11" db="EMBL/GenBank/DDBJ databases">
        <authorList>
            <person name="Zhu J."/>
            <person name="Qi W."/>
            <person name="Song R."/>
        </authorList>
    </citation>
    <scope>NUCLEOTIDE SEQUENCE [LARGE SCALE GENOMIC DNA]</scope>
</reference>
<gene>
    <name evidence="2" type="ORF">Vbra_467</name>
</gene>
<organism evidence="2 3">
    <name type="scientific">Vitrella brassicaformis (strain CCMP3155)</name>
    <dbReference type="NCBI Taxonomy" id="1169540"/>
    <lineage>
        <taxon>Eukaryota</taxon>
        <taxon>Sar</taxon>
        <taxon>Alveolata</taxon>
        <taxon>Colpodellida</taxon>
        <taxon>Vitrellaceae</taxon>
        <taxon>Vitrella</taxon>
    </lineage>
</organism>
<feature type="transmembrane region" description="Helical" evidence="1">
    <location>
        <begin position="55"/>
        <end position="80"/>
    </location>
</feature>
<keyword evidence="1" id="KW-0812">Transmembrane</keyword>
<dbReference type="InParanoid" id="A0A0G4GMY1"/>
<dbReference type="AlphaFoldDB" id="A0A0G4GMY1"/>
<protein>
    <submittedName>
        <fullName evidence="2">Uncharacterized protein</fullName>
    </submittedName>
</protein>
<proteinExistence type="predicted"/>
<evidence type="ECO:0000313" key="3">
    <source>
        <dbReference type="Proteomes" id="UP000041254"/>
    </source>
</evidence>
<keyword evidence="1" id="KW-0472">Membrane</keyword>
<dbReference type="STRING" id="1169540.A0A0G4GMY1"/>
<evidence type="ECO:0000256" key="1">
    <source>
        <dbReference type="SAM" id="Phobius"/>
    </source>
</evidence>
<dbReference type="OrthoDB" id="262547at2759"/>
<feature type="transmembrane region" description="Helical" evidence="1">
    <location>
        <begin position="86"/>
        <end position="108"/>
    </location>
</feature>
<evidence type="ECO:0000313" key="2">
    <source>
        <dbReference type="EMBL" id="CEM31554.1"/>
    </source>
</evidence>
<keyword evidence="3" id="KW-1185">Reference proteome</keyword>
<sequence>MKDLVCAWSGQRQQLGVCRGAQEVPVEKQWEADRPALQSLGIFPEGMRTPYSGSVCVAVAIAIHNILEGIAVSVPIFYATGSKCKAFWWSVLCGAAEPVGGLLAWVVLTNLMQETHRDRPAIRPTRLPIL</sequence>
<dbReference type="EMBL" id="CDMY01000725">
    <property type="protein sequence ID" value="CEM31554.1"/>
    <property type="molecule type" value="Genomic_DNA"/>
</dbReference>
<dbReference type="Proteomes" id="UP000041254">
    <property type="component" value="Unassembled WGS sequence"/>
</dbReference>
<accession>A0A0G4GMY1</accession>
<keyword evidence="1" id="KW-1133">Transmembrane helix</keyword>
<dbReference type="VEuPathDB" id="CryptoDB:Vbra_467"/>
<dbReference type="PhylomeDB" id="A0A0G4GMY1"/>